<keyword evidence="6" id="KW-1185">Reference proteome</keyword>
<feature type="domain" description="Sulfotransferase" evidence="3">
    <location>
        <begin position="1"/>
        <end position="233"/>
    </location>
</feature>
<dbReference type="PANTHER" id="PTHR11783">
    <property type="entry name" value="SULFOTRANSFERASE SULT"/>
    <property type="match status" value="1"/>
</dbReference>
<dbReference type="InterPro" id="IPR027417">
    <property type="entry name" value="P-loop_NTPase"/>
</dbReference>
<dbReference type="InterPro" id="IPR000863">
    <property type="entry name" value="Sulfotransferase_dom"/>
</dbReference>
<dbReference type="SUPFAM" id="SSF52540">
    <property type="entry name" value="P-loop containing nucleoside triphosphate hydrolases"/>
    <property type="match status" value="1"/>
</dbReference>
<keyword evidence="2" id="KW-0808">Transferase</keyword>
<evidence type="ECO:0000256" key="2">
    <source>
        <dbReference type="ARBA" id="ARBA00022679"/>
    </source>
</evidence>
<dbReference type="EMBL" id="CAJNOM010001900">
    <property type="protein sequence ID" value="CAF1621906.1"/>
    <property type="molecule type" value="Genomic_DNA"/>
</dbReference>
<organism evidence="4 7">
    <name type="scientific">Adineta steineri</name>
    <dbReference type="NCBI Taxonomy" id="433720"/>
    <lineage>
        <taxon>Eukaryota</taxon>
        <taxon>Metazoa</taxon>
        <taxon>Spiralia</taxon>
        <taxon>Gnathifera</taxon>
        <taxon>Rotifera</taxon>
        <taxon>Eurotatoria</taxon>
        <taxon>Bdelloidea</taxon>
        <taxon>Adinetida</taxon>
        <taxon>Adinetidae</taxon>
        <taxon>Adineta</taxon>
    </lineage>
</organism>
<dbReference type="GO" id="GO:0008146">
    <property type="term" value="F:sulfotransferase activity"/>
    <property type="evidence" value="ECO:0007669"/>
    <property type="project" value="InterPro"/>
</dbReference>
<evidence type="ECO:0000313" key="4">
    <source>
        <dbReference type="EMBL" id="CAF1423965.1"/>
    </source>
</evidence>
<dbReference type="EMBL" id="CAJNOI010001573">
    <property type="protein sequence ID" value="CAF1423965.1"/>
    <property type="molecule type" value="Genomic_DNA"/>
</dbReference>
<gene>
    <name evidence="4" type="ORF">BJG266_LOCUS38936</name>
    <name evidence="5" type="ORF">QVE165_LOCUS55822</name>
</gene>
<dbReference type="Pfam" id="PF00685">
    <property type="entry name" value="Sulfotransfer_1"/>
    <property type="match status" value="1"/>
</dbReference>
<reference evidence="4" key="1">
    <citation type="submission" date="2021-02" db="EMBL/GenBank/DDBJ databases">
        <authorList>
            <person name="Nowell W R."/>
        </authorList>
    </citation>
    <scope>NUCLEOTIDE SEQUENCE</scope>
</reference>
<evidence type="ECO:0000313" key="6">
    <source>
        <dbReference type="Proteomes" id="UP000663832"/>
    </source>
</evidence>
<accession>A0A815MNN4</accession>
<proteinExistence type="inferred from homology"/>
<evidence type="ECO:0000259" key="3">
    <source>
        <dbReference type="Pfam" id="PF00685"/>
    </source>
</evidence>
<comment type="caution">
    <text evidence="4">The sequence shown here is derived from an EMBL/GenBank/DDBJ whole genome shotgun (WGS) entry which is preliminary data.</text>
</comment>
<sequence length="250" mass="29295">MPRSGTTWMEAIVYSTLQKGRAFDDDFDDFLARTPFLEQHGSQGIETMRQPGSIKTHLPLNIIPQHPQAKYIYVVRNPKDMCTSFYRFVRTIPGVAHSDDPFDTYFDLFLGGQVTYGDYFDHLLQAWSRKNEPNILFVVYEDIKKDIRSVIRRVATFLDVELSDELIERIALVTSFDYMKNAKYNERLSEKNHGHILQPRAVVRKGEIGDWRTLMSEEQSRRLDARFKEATHGNQELSTLWDEYNIFEDK</sequence>
<dbReference type="OrthoDB" id="205623at2759"/>
<dbReference type="Proteomes" id="UP000663832">
    <property type="component" value="Unassembled WGS sequence"/>
</dbReference>
<dbReference type="Gene3D" id="3.40.50.300">
    <property type="entry name" value="P-loop containing nucleotide triphosphate hydrolases"/>
    <property type="match status" value="1"/>
</dbReference>
<evidence type="ECO:0000313" key="5">
    <source>
        <dbReference type="EMBL" id="CAF1621906.1"/>
    </source>
</evidence>
<protein>
    <recommendedName>
        <fullName evidence="3">Sulfotransferase domain-containing protein</fullName>
    </recommendedName>
</protein>
<name>A0A815MNN4_9BILA</name>
<dbReference type="Proteomes" id="UP000663877">
    <property type="component" value="Unassembled WGS sequence"/>
</dbReference>
<dbReference type="AlphaFoldDB" id="A0A815MNN4"/>
<evidence type="ECO:0000256" key="1">
    <source>
        <dbReference type="ARBA" id="ARBA00005771"/>
    </source>
</evidence>
<comment type="similarity">
    <text evidence="1">Belongs to the sulfotransferase 1 family.</text>
</comment>
<evidence type="ECO:0000313" key="7">
    <source>
        <dbReference type="Proteomes" id="UP000663877"/>
    </source>
</evidence>